<dbReference type="InterPro" id="IPR009057">
    <property type="entry name" value="Homeodomain-like_sf"/>
</dbReference>
<dbReference type="SMART" id="SM01009">
    <property type="entry name" value="AlkA_N"/>
    <property type="match status" value="1"/>
</dbReference>
<keyword evidence="13" id="KW-0234">DNA repair</keyword>
<dbReference type="Pfam" id="PF06029">
    <property type="entry name" value="AlkA_N"/>
    <property type="match status" value="1"/>
</dbReference>
<keyword evidence="10" id="KW-0238">DNA-binding</keyword>
<evidence type="ECO:0000256" key="11">
    <source>
        <dbReference type="ARBA" id="ARBA00023159"/>
    </source>
</evidence>
<dbReference type="Gene3D" id="3.30.310.20">
    <property type="entry name" value="DNA-3-methyladenine glycosylase AlkA, N-terminal domain"/>
    <property type="match status" value="1"/>
</dbReference>
<organism evidence="15 16">
    <name type="scientific">Demequina sediminis</name>
    <dbReference type="NCBI Taxonomy" id="1930058"/>
    <lineage>
        <taxon>Bacteria</taxon>
        <taxon>Bacillati</taxon>
        <taxon>Actinomycetota</taxon>
        <taxon>Actinomycetes</taxon>
        <taxon>Micrococcales</taxon>
        <taxon>Demequinaceae</taxon>
        <taxon>Demequina</taxon>
    </lineage>
</organism>
<dbReference type="SUPFAM" id="SSF46689">
    <property type="entry name" value="Homeodomain-like"/>
    <property type="match status" value="1"/>
</dbReference>
<evidence type="ECO:0000259" key="14">
    <source>
        <dbReference type="PROSITE" id="PS01124"/>
    </source>
</evidence>
<evidence type="ECO:0000256" key="6">
    <source>
        <dbReference type="ARBA" id="ARBA00022723"/>
    </source>
</evidence>
<comment type="catalytic activity">
    <reaction evidence="1">
        <text>Hydrolysis of alkylated DNA, releasing 3-methyladenine, 3-methylguanine, 7-methylguanine and 7-methyladenine.</text>
        <dbReference type="EC" id="3.2.2.21"/>
    </reaction>
</comment>
<dbReference type="InterPro" id="IPR051912">
    <property type="entry name" value="Alkylbase_DNA_Glycosylase/TA"/>
</dbReference>
<dbReference type="SUPFAM" id="SSF55945">
    <property type="entry name" value="TATA-box binding protein-like"/>
    <property type="match status" value="1"/>
</dbReference>
<dbReference type="PANTHER" id="PTHR43003:SF13">
    <property type="entry name" value="DNA-3-METHYLADENINE GLYCOSYLASE 2"/>
    <property type="match status" value="1"/>
</dbReference>
<accession>A0ABP9WIY7</accession>
<keyword evidence="5" id="KW-0808">Transferase</keyword>
<keyword evidence="8" id="KW-0862">Zinc</keyword>
<dbReference type="Pfam" id="PF02805">
    <property type="entry name" value="Ada_Zn_binding"/>
    <property type="match status" value="1"/>
</dbReference>
<keyword evidence="11" id="KW-0010">Activator</keyword>
<evidence type="ECO:0000256" key="8">
    <source>
        <dbReference type="ARBA" id="ARBA00022833"/>
    </source>
</evidence>
<evidence type="ECO:0000256" key="10">
    <source>
        <dbReference type="ARBA" id="ARBA00023125"/>
    </source>
</evidence>
<evidence type="ECO:0000256" key="4">
    <source>
        <dbReference type="ARBA" id="ARBA00022603"/>
    </source>
</evidence>
<gene>
    <name evidence="15" type="primary">alkA</name>
    <name evidence="15" type="ORF">Lsed01_01606</name>
</gene>
<evidence type="ECO:0000256" key="9">
    <source>
        <dbReference type="ARBA" id="ARBA00023015"/>
    </source>
</evidence>
<keyword evidence="9" id="KW-0805">Transcription regulation</keyword>
<comment type="cofactor">
    <cofactor evidence="2">
        <name>Zn(2+)</name>
        <dbReference type="ChEBI" id="CHEBI:29105"/>
    </cofactor>
</comment>
<dbReference type="InterPro" id="IPR035451">
    <property type="entry name" value="Ada-like_dom_sf"/>
</dbReference>
<evidence type="ECO:0000256" key="13">
    <source>
        <dbReference type="ARBA" id="ARBA00023204"/>
    </source>
</evidence>
<evidence type="ECO:0000256" key="12">
    <source>
        <dbReference type="ARBA" id="ARBA00023163"/>
    </source>
</evidence>
<keyword evidence="7" id="KW-0227">DNA damage</keyword>
<dbReference type="Gene3D" id="1.10.340.30">
    <property type="entry name" value="Hypothetical protein, domain 2"/>
    <property type="match status" value="1"/>
</dbReference>
<dbReference type="PANTHER" id="PTHR43003">
    <property type="entry name" value="DNA-3-METHYLADENINE GLYCOSYLASE"/>
    <property type="match status" value="1"/>
</dbReference>
<dbReference type="PROSITE" id="PS01124">
    <property type="entry name" value="HTH_ARAC_FAMILY_2"/>
    <property type="match status" value="1"/>
</dbReference>
<sequence length="502" mass="52710">MRYAVIRGKDARYDGQFFTAVRTTGIYCRPSCPARTPARANVTFFPSAAAAQRAGYRSCRRCFPDDTPGSPRWRVGEDVASRAMRLIEDGVVDREGVAGLARRLGYTERHVSRVLTDQLGAGPLALAVAHRLQHARTLLETTPMPVADVAFAAGFGSVRQFNDAARTSWDLTPSQVRGRASARGTALAGGAGGAAGEIRLRLRHREPADVPRALAFLGARAIAGVEAWDGEEYARTMLLPHGGATVRLRAGAGHVAASLSLADVRDLGAAVARCRRLLDLDADPIAIDATLGESAAMAALAAAAPGLRVPGAVDGFEIAVRAIVGQQVSVAGARRTLGTMVERWGGVSVPHGPREAGSEVLSVPNRVFPGAEALADVDPGVGLMPRSRWSAVSAVARAVLDGSLDLSPGADRAHTRAALLDLPGIGPWTADYIAMRALGDPDALPFTDLILQRASGLDARGLAHAAESWRPWRAYGAIHLWTASAEGRLPGSTRATPAARVA</sequence>
<dbReference type="InterPro" id="IPR003265">
    <property type="entry name" value="HhH-GPD_domain"/>
</dbReference>
<keyword evidence="12" id="KW-0804">Transcription</keyword>
<dbReference type="SMART" id="SM00478">
    <property type="entry name" value="ENDO3c"/>
    <property type="match status" value="1"/>
</dbReference>
<keyword evidence="16" id="KW-1185">Reference proteome</keyword>
<dbReference type="PROSITE" id="PS00041">
    <property type="entry name" value="HTH_ARAC_FAMILY_1"/>
    <property type="match status" value="1"/>
</dbReference>
<keyword evidence="6" id="KW-0479">Metal-binding</keyword>
<dbReference type="InterPro" id="IPR037046">
    <property type="entry name" value="AlkA_N_sf"/>
</dbReference>
<proteinExistence type="predicted"/>
<feature type="domain" description="HTH araC/xylS-type" evidence="14">
    <location>
        <begin position="81"/>
        <end position="179"/>
    </location>
</feature>
<protein>
    <recommendedName>
        <fullName evidence="3">DNA-3-methyladenine glycosylase II</fullName>
        <ecNumber evidence="3">3.2.2.21</ecNumber>
    </recommendedName>
</protein>
<dbReference type="Pfam" id="PF12833">
    <property type="entry name" value="HTH_18"/>
    <property type="match status" value="1"/>
</dbReference>
<dbReference type="InterPro" id="IPR018062">
    <property type="entry name" value="HTH_AraC-typ_CS"/>
</dbReference>
<dbReference type="EMBL" id="BAABRR010000007">
    <property type="protein sequence ID" value="GAA5519168.1"/>
    <property type="molecule type" value="Genomic_DNA"/>
</dbReference>
<dbReference type="CDD" id="cd00056">
    <property type="entry name" value="ENDO3c"/>
    <property type="match status" value="1"/>
</dbReference>
<dbReference type="SUPFAM" id="SSF48150">
    <property type="entry name" value="DNA-glycosylase"/>
    <property type="match status" value="1"/>
</dbReference>
<comment type="caution">
    <text evidence="15">The sequence shown here is derived from an EMBL/GenBank/DDBJ whole genome shotgun (WGS) entry which is preliminary data.</text>
</comment>
<evidence type="ECO:0000256" key="5">
    <source>
        <dbReference type="ARBA" id="ARBA00022679"/>
    </source>
</evidence>
<dbReference type="InterPro" id="IPR004026">
    <property type="entry name" value="Ada_DNA_repair_Zn-bd"/>
</dbReference>
<evidence type="ECO:0000256" key="3">
    <source>
        <dbReference type="ARBA" id="ARBA00012000"/>
    </source>
</evidence>
<reference evidence="15 16" key="1">
    <citation type="submission" date="2024-02" db="EMBL/GenBank/DDBJ databases">
        <title>Lysinimicrobium sediminis NBRC 112286.</title>
        <authorList>
            <person name="Ichikawa N."/>
            <person name="Katano-Makiyama Y."/>
            <person name="Hidaka K."/>
        </authorList>
    </citation>
    <scope>NUCLEOTIDE SEQUENCE [LARGE SCALE GENOMIC DNA]</scope>
    <source>
        <strain evidence="15 16">NBRC 112286</strain>
    </source>
</reference>
<dbReference type="Gene3D" id="3.40.10.10">
    <property type="entry name" value="DNA Methylphosphotriester Repair Domain"/>
    <property type="match status" value="1"/>
</dbReference>
<dbReference type="EC" id="3.2.2.21" evidence="3"/>
<dbReference type="Proteomes" id="UP001426770">
    <property type="component" value="Unassembled WGS sequence"/>
</dbReference>
<name>A0ABP9WIY7_9MICO</name>
<dbReference type="InterPro" id="IPR010316">
    <property type="entry name" value="AlkA_N"/>
</dbReference>
<dbReference type="Gene3D" id="1.10.10.60">
    <property type="entry name" value="Homeodomain-like"/>
    <property type="match status" value="1"/>
</dbReference>
<evidence type="ECO:0000313" key="16">
    <source>
        <dbReference type="Proteomes" id="UP001426770"/>
    </source>
</evidence>
<evidence type="ECO:0000256" key="2">
    <source>
        <dbReference type="ARBA" id="ARBA00001947"/>
    </source>
</evidence>
<evidence type="ECO:0000256" key="1">
    <source>
        <dbReference type="ARBA" id="ARBA00000086"/>
    </source>
</evidence>
<dbReference type="SUPFAM" id="SSF57884">
    <property type="entry name" value="Ada DNA repair protein, N-terminal domain (N-Ada 10)"/>
    <property type="match status" value="1"/>
</dbReference>
<dbReference type="SMART" id="SM00342">
    <property type="entry name" value="HTH_ARAC"/>
    <property type="match status" value="1"/>
</dbReference>
<dbReference type="InterPro" id="IPR023170">
    <property type="entry name" value="HhH_base_excis_C"/>
</dbReference>
<dbReference type="InterPro" id="IPR018060">
    <property type="entry name" value="HTH_AraC"/>
</dbReference>
<keyword evidence="4" id="KW-0489">Methyltransferase</keyword>
<evidence type="ECO:0000256" key="7">
    <source>
        <dbReference type="ARBA" id="ARBA00022763"/>
    </source>
</evidence>
<dbReference type="Gene3D" id="1.10.1670.10">
    <property type="entry name" value="Helix-hairpin-Helix base-excision DNA repair enzymes (C-terminal)"/>
    <property type="match status" value="1"/>
</dbReference>
<dbReference type="InterPro" id="IPR011257">
    <property type="entry name" value="DNA_glycosylase"/>
</dbReference>
<evidence type="ECO:0000313" key="15">
    <source>
        <dbReference type="EMBL" id="GAA5519168.1"/>
    </source>
</evidence>